<name>A0AAD1D581_SPHMI</name>
<dbReference type="RefSeq" id="WP_121047150.1">
    <property type="nucleotide sequence ID" value="NZ_AP018711.1"/>
</dbReference>
<protein>
    <submittedName>
        <fullName evidence="4">Secreted protein with PEP-CTERM sorting signal/MYXO-CTERM domain-containing protein</fullName>
    </submittedName>
</protein>
<gene>
    <name evidence="4" type="ORF">DFR51_0158</name>
    <name evidence="3" type="ORF">SmB9_11920</name>
</gene>
<dbReference type="Proteomes" id="UP000275727">
    <property type="component" value="Chromosome"/>
</dbReference>
<evidence type="ECO:0000313" key="6">
    <source>
        <dbReference type="Proteomes" id="UP000276029"/>
    </source>
</evidence>
<dbReference type="Proteomes" id="UP000276029">
    <property type="component" value="Unassembled WGS sequence"/>
</dbReference>
<reference evidence="4 6" key="2">
    <citation type="submission" date="2018-10" db="EMBL/GenBank/DDBJ databases">
        <title>Genomic Encyclopedia of Type Strains, Phase IV (KMG-IV): sequencing the most valuable type-strain genomes for metagenomic binning, comparative biology and taxonomic classification.</title>
        <authorList>
            <person name="Goeker M."/>
        </authorList>
    </citation>
    <scope>NUCLEOTIDE SEQUENCE [LARGE SCALE GENOMIC DNA]</scope>
    <source>
        <strain evidence="4 6">DSM 19791</strain>
    </source>
</reference>
<dbReference type="AlphaFoldDB" id="A0AAD1D581"/>
<dbReference type="EMBL" id="AP018711">
    <property type="protein sequence ID" value="BBE33534.1"/>
    <property type="molecule type" value="Genomic_DNA"/>
</dbReference>
<evidence type="ECO:0000313" key="4">
    <source>
        <dbReference type="EMBL" id="RKS90620.1"/>
    </source>
</evidence>
<dbReference type="NCBIfam" id="NF038125">
    <property type="entry name" value="PEP_CTERM_THxN"/>
    <property type="match status" value="1"/>
</dbReference>
<dbReference type="KEGG" id="smic:SmB9_11920"/>
<dbReference type="InterPro" id="IPR013424">
    <property type="entry name" value="Ice-binding_C"/>
</dbReference>
<dbReference type="NCBIfam" id="TIGR02595">
    <property type="entry name" value="PEP_CTERM"/>
    <property type="match status" value="1"/>
</dbReference>
<proteinExistence type="predicted"/>
<accession>A0AAD1D581</accession>
<reference evidence="3 5" key="1">
    <citation type="submission" date="2018-06" db="EMBL/GenBank/DDBJ databases">
        <title>Complete Genome Sequence of the Microcystin-Degrading Bacterium Sphingosinicella microcystinivorans Strain B-9.</title>
        <authorList>
            <person name="Jin H."/>
            <person name="Nishizawa T."/>
            <person name="Guo Y."/>
            <person name="Nishizawa A."/>
            <person name="Park H."/>
            <person name="Kato H."/>
            <person name="Tsuji K."/>
            <person name="Harada K."/>
        </authorList>
    </citation>
    <scope>NUCLEOTIDE SEQUENCE [LARGE SCALE GENOMIC DNA]</scope>
    <source>
        <strain evidence="3 5">B9</strain>
    </source>
</reference>
<evidence type="ECO:0000313" key="3">
    <source>
        <dbReference type="EMBL" id="BBE33534.1"/>
    </source>
</evidence>
<keyword evidence="6" id="KW-1185">Reference proteome</keyword>
<dbReference type="EMBL" id="RBWX01000007">
    <property type="protein sequence ID" value="RKS90620.1"/>
    <property type="molecule type" value="Genomic_DNA"/>
</dbReference>
<feature type="domain" description="Ice-binding protein C-terminal" evidence="2">
    <location>
        <begin position="246"/>
        <end position="267"/>
    </location>
</feature>
<feature type="signal peptide" evidence="1">
    <location>
        <begin position="1"/>
        <end position="27"/>
    </location>
</feature>
<dbReference type="Pfam" id="PF07589">
    <property type="entry name" value="PEP-CTERM"/>
    <property type="match status" value="1"/>
</dbReference>
<evidence type="ECO:0000313" key="5">
    <source>
        <dbReference type="Proteomes" id="UP000275727"/>
    </source>
</evidence>
<keyword evidence="1" id="KW-0732">Signal</keyword>
<evidence type="ECO:0000256" key="1">
    <source>
        <dbReference type="SAM" id="SignalP"/>
    </source>
</evidence>
<evidence type="ECO:0000259" key="2">
    <source>
        <dbReference type="Pfam" id="PF07589"/>
    </source>
</evidence>
<organism evidence="3 5">
    <name type="scientific">Sphingosinicella microcystinivorans</name>
    <dbReference type="NCBI Taxonomy" id="335406"/>
    <lineage>
        <taxon>Bacteria</taxon>
        <taxon>Pseudomonadati</taxon>
        <taxon>Pseudomonadota</taxon>
        <taxon>Alphaproteobacteria</taxon>
        <taxon>Sphingomonadales</taxon>
        <taxon>Sphingosinicellaceae</taxon>
        <taxon>Sphingosinicella</taxon>
    </lineage>
</organism>
<feature type="chain" id="PRO_5041955750" evidence="1">
    <location>
        <begin position="28"/>
        <end position="272"/>
    </location>
</feature>
<sequence length="272" mass="28124">MRNKVLNKVLPAMALVAAVGTSTAAQAAFVNTWSYEVTSAFSNPVFEASGTGTQQVSSTRIQWGPSSVKSAIGVTDTPTSGLLDTNGTWNLADQYYHENRTLPSGTKSLLSTDLSITIALTPFDPAGDPLASPLERTFNISFIETPNAGSGGVCADGGAVGVGINSAGCADIFVLDFDFGQFDFSYDGVNYSLFIFEDPDSAPTLGFLSAEACASAGVAAGCFGFLTAEAATTFAQFALSIEGREVPEPAALALFGLGLVGLGATRRRRKAA</sequence>